<accession>A0A433UFW7</accession>
<dbReference type="InterPro" id="IPR028090">
    <property type="entry name" value="JAB_dom_prok"/>
</dbReference>
<evidence type="ECO:0000259" key="6">
    <source>
        <dbReference type="Pfam" id="PF14464"/>
    </source>
</evidence>
<keyword evidence="4" id="KW-0862">Zinc</keyword>
<dbReference type="OrthoDB" id="3292458at2"/>
<dbReference type="Pfam" id="PF14464">
    <property type="entry name" value="Prok-JAB"/>
    <property type="match status" value="1"/>
</dbReference>
<keyword evidence="8" id="KW-1185">Reference proteome</keyword>
<dbReference type="Proteomes" id="UP000271624">
    <property type="component" value="Unassembled WGS sequence"/>
</dbReference>
<evidence type="ECO:0000256" key="2">
    <source>
        <dbReference type="ARBA" id="ARBA00022723"/>
    </source>
</evidence>
<keyword evidence="1" id="KW-0645">Protease</keyword>
<keyword evidence="2" id="KW-0479">Metal-binding</keyword>
<evidence type="ECO:0000256" key="5">
    <source>
        <dbReference type="ARBA" id="ARBA00023049"/>
    </source>
</evidence>
<dbReference type="GO" id="GO:0008237">
    <property type="term" value="F:metallopeptidase activity"/>
    <property type="evidence" value="ECO:0007669"/>
    <property type="project" value="UniProtKB-KW"/>
</dbReference>
<proteinExistence type="predicted"/>
<evidence type="ECO:0000256" key="4">
    <source>
        <dbReference type="ARBA" id="ARBA00022833"/>
    </source>
</evidence>
<protein>
    <recommendedName>
        <fullName evidence="6">JAB domain-containing protein</fullName>
    </recommendedName>
</protein>
<comment type="caution">
    <text evidence="7">The sequence shown here is derived from an EMBL/GenBank/DDBJ whole genome shotgun (WGS) entry which is preliminary data.</text>
</comment>
<keyword evidence="5" id="KW-0482">Metalloprotease</keyword>
<evidence type="ECO:0000256" key="1">
    <source>
        <dbReference type="ARBA" id="ARBA00022670"/>
    </source>
</evidence>
<keyword evidence="3" id="KW-0378">Hydrolase</keyword>
<dbReference type="AlphaFoldDB" id="A0A433UFW7"/>
<dbReference type="Gene3D" id="3.40.140.10">
    <property type="entry name" value="Cytidine Deaminase, domain 2"/>
    <property type="match status" value="1"/>
</dbReference>
<dbReference type="EMBL" id="RSCL01000071">
    <property type="protein sequence ID" value="RUS92679.1"/>
    <property type="molecule type" value="Genomic_DNA"/>
</dbReference>
<gene>
    <name evidence="7" type="ORF">DSM106972_098530</name>
</gene>
<reference evidence="7" key="1">
    <citation type="submission" date="2018-12" db="EMBL/GenBank/DDBJ databases">
        <authorList>
            <person name="Will S."/>
            <person name="Neumann-Schaal M."/>
            <person name="Henke P."/>
        </authorList>
    </citation>
    <scope>NUCLEOTIDE SEQUENCE</scope>
    <source>
        <strain evidence="7">PCC 7102</strain>
    </source>
</reference>
<organism evidence="7 8">
    <name type="scientific">Dulcicalothrix desertica PCC 7102</name>
    <dbReference type="NCBI Taxonomy" id="232991"/>
    <lineage>
        <taxon>Bacteria</taxon>
        <taxon>Bacillati</taxon>
        <taxon>Cyanobacteriota</taxon>
        <taxon>Cyanophyceae</taxon>
        <taxon>Nostocales</taxon>
        <taxon>Calotrichaceae</taxon>
        <taxon>Dulcicalothrix</taxon>
    </lineage>
</organism>
<dbReference type="GO" id="GO:0006508">
    <property type="term" value="P:proteolysis"/>
    <property type="evidence" value="ECO:0007669"/>
    <property type="project" value="UniProtKB-KW"/>
</dbReference>
<sequence>MSKLKWRDSEDVYQPISRHLQDFLNEKEASFELNIGCSYATLSNKPMNIFIVEEAEDELKKHLTIDPNNETGGVLVGQAYFCPETKSHYTEILGSIAAPYTVGNRVHFKFTPECWQEILKIQKQTFPNTTIVGWYHSHPGHGIFLSGTDLNTQRLSFKQVWQIATVYDPIQHKIGYFYGENGRRIENSCLIYIKDKSSVLPENIESETNINLQPEQLSNSNAQVIQEQGNRNRSQPVLYEQRSLSPDAEEEDEILSDLDNFFLNIRKLVQLFISVFKITP</sequence>
<reference evidence="7" key="2">
    <citation type="journal article" date="2019" name="Genome Biol. Evol.">
        <title>Day and night: Metabolic profiles and evolutionary relationships of six axenic non-marine cyanobacteria.</title>
        <authorList>
            <person name="Will S.E."/>
            <person name="Henke P."/>
            <person name="Boedeker C."/>
            <person name="Huang S."/>
            <person name="Brinkmann H."/>
            <person name="Rohde M."/>
            <person name="Jarek M."/>
            <person name="Friedl T."/>
            <person name="Seufert S."/>
            <person name="Schumacher M."/>
            <person name="Overmann J."/>
            <person name="Neumann-Schaal M."/>
            <person name="Petersen J."/>
        </authorList>
    </citation>
    <scope>NUCLEOTIDE SEQUENCE [LARGE SCALE GENOMIC DNA]</scope>
    <source>
        <strain evidence="7">PCC 7102</strain>
    </source>
</reference>
<feature type="domain" description="JAB" evidence="6">
    <location>
        <begin position="54"/>
        <end position="157"/>
    </location>
</feature>
<evidence type="ECO:0000313" key="7">
    <source>
        <dbReference type="EMBL" id="RUS92679.1"/>
    </source>
</evidence>
<evidence type="ECO:0000256" key="3">
    <source>
        <dbReference type="ARBA" id="ARBA00022801"/>
    </source>
</evidence>
<name>A0A433UFW7_9CYAN</name>
<dbReference type="RefSeq" id="WP_127087738.1">
    <property type="nucleotide sequence ID" value="NZ_RSCL01000071.1"/>
</dbReference>
<dbReference type="GO" id="GO:0046872">
    <property type="term" value="F:metal ion binding"/>
    <property type="evidence" value="ECO:0007669"/>
    <property type="project" value="UniProtKB-KW"/>
</dbReference>
<dbReference type="SUPFAM" id="SSF102712">
    <property type="entry name" value="JAB1/MPN domain"/>
    <property type="match status" value="1"/>
</dbReference>
<evidence type="ECO:0000313" key="8">
    <source>
        <dbReference type="Proteomes" id="UP000271624"/>
    </source>
</evidence>